<comment type="subcellular location">
    <subcellularLocation>
        <location evidence="1 14">Cell outer membrane</location>
        <topology evidence="1 14">Multi-pass membrane protein</topology>
    </subcellularLocation>
</comment>
<keyword evidence="8" id="KW-0408">Iron</keyword>
<evidence type="ECO:0000256" key="12">
    <source>
        <dbReference type="ARBA" id="ARBA00023170"/>
    </source>
</evidence>
<evidence type="ECO:0000256" key="5">
    <source>
        <dbReference type="ARBA" id="ARBA00022496"/>
    </source>
</evidence>
<proteinExistence type="inferred from homology"/>
<dbReference type="Pfam" id="PF00593">
    <property type="entry name" value="TonB_dep_Rec_b-barrel"/>
    <property type="match status" value="1"/>
</dbReference>
<organism evidence="19 20">
    <name type="scientific">Sphingobium yanoikuyae</name>
    <name type="common">Sphingomonas yanoikuyae</name>
    <dbReference type="NCBI Taxonomy" id="13690"/>
    <lineage>
        <taxon>Bacteria</taxon>
        <taxon>Pseudomonadati</taxon>
        <taxon>Pseudomonadota</taxon>
        <taxon>Alphaproteobacteria</taxon>
        <taxon>Sphingomonadales</taxon>
        <taxon>Sphingomonadaceae</taxon>
        <taxon>Sphingobium</taxon>
    </lineage>
</organism>
<keyword evidence="3 14" id="KW-0813">Transport</keyword>
<evidence type="ECO:0000256" key="4">
    <source>
        <dbReference type="ARBA" id="ARBA00022452"/>
    </source>
</evidence>
<evidence type="ECO:0000256" key="7">
    <source>
        <dbReference type="ARBA" id="ARBA00022729"/>
    </source>
</evidence>
<evidence type="ECO:0000259" key="18">
    <source>
        <dbReference type="Pfam" id="PF07715"/>
    </source>
</evidence>
<dbReference type="InterPro" id="IPR039426">
    <property type="entry name" value="TonB-dep_rcpt-like"/>
</dbReference>
<dbReference type="InterPro" id="IPR036942">
    <property type="entry name" value="Beta-barrel_TonB_sf"/>
</dbReference>
<evidence type="ECO:0000256" key="1">
    <source>
        <dbReference type="ARBA" id="ARBA00004571"/>
    </source>
</evidence>
<dbReference type="GO" id="GO:0038023">
    <property type="term" value="F:signaling receptor activity"/>
    <property type="evidence" value="ECO:0007669"/>
    <property type="project" value="InterPro"/>
</dbReference>
<dbReference type="PROSITE" id="PS52016">
    <property type="entry name" value="TONB_DEPENDENT_REC_3"/>
    <property type="match status" value="1"/>
</dbReference>
<protein>
    <submittedName>
        <fullName evidence="19">TonB-dependent receptor</fullName>
    </submittedName>
</protein>
<evidence type="ECO:0000313" key="20">
    <source>
        <dbReference type="Proteomes" id="UP000028534"/>
    </source>
</evidence>
<dbReference type="eggNOG" id="COG4773">
    <property type="taxonomic scope" value="Bacteria"/>
</dbReference>
<evidence type="ECO:0000256" key="2">
    <source>
        <dbReference type="ARBA" id="ARBA00009810"/>
    </source>
</evidence>
<comment type="similarity">
    <text evidence="2 14 15">Belongs to the TonB-dependent receptor family.</text>
</comment>
<dbReference type="PANTHER" id="PTHR32552:SF74">
    <property type="entry name" value="HYDROXAMATE SIDEROPHORE RECEPTOR FHUE"/>
    <property type="match status" value="1"/>
</dbReference>
<keyword evidence="7 16" id="KW-0732">Signal</keyword>
<dbReference type="NCBIfam" id="TIGR01783">
    <property type="entry name" value="TonB-siderophor"/>
    <property type="match status" value="1"/>
</dbReference>
<dbReference type="GO" id="GO:0015344">
    <property type="term" value="F:siderophore uptake transmembrane transporter activity"/>
    <property type="evidence" value="ECO:0007669"/>
    <property type="project" value="TreeGrafter"/>
</dbReference>
<feature type="domain" description="TonB-dependent receptor plug" evidence="18">
    <location>
        <begin position="87"/>
        <end position="183"/>
    </location>
</feature>
<dbReference type="GO" id="GO:0009279">
    <property type="term" value="C:cell outer membrane"/>
    <property type="evidence" value="ECO:0007669"/>
    <property type="project" value="UniProtKB-SubCell"/>
</dbReference>
<keyword evidence="9" id="KW-0406">Ion transport</keyword>
<evidence type="ECO:0000256" key="9">
    <source>
        <dbReference type="ARBA" id="ARBA00023065"/>
    </source>
</evidence>
<keyword evidence="5" id="KW-0410">Iron transport</keyword>
<evidence type="ECO:0000256" key="13">
    <source>
        <dbReference type="ARBA" id="ARBA00023237"/>
    </source>
</evidence>
<evidence type="ECO:0000256" key="14">
    <source>
        <dbReference type="PROSITE-ProRule" id="PRU01360"/>
    </source>
</evidence>
<dbReference type="SUPFAM" id="SSF56935">
    <property type="entry name" value="Porins"/>
    <property type="match status" value="1"/>
</dbReference>
<dbReference type="RefSeq" id="WP_037521833.1">
    <property type="nucleotide sequence ID" value="NZ_DAIQKB010000025.1"/>
</dbReference>
<dbReference type="Gene3D" id="2.170.130.10">
    <property type="entry name" value="TonB-dependent receptor, plug domain"/>
    <property type="match status" value="1"/>
</dbReference>
<name>A0A084EF90_SPHYA</name>
<dbReference type="CDD" id="cd01347">
    <property type="entry name" value="ligand_gated_channel"/>
    <property type="match status" value="1"/>
</dbReference>
<evidence type="ECO:0000313" key="19">
    <source>
        <dbReference type="EMBL" id="KEZ16632.1"/>
    </source>
</evidence>
<keyword evidence="12 19" id="KW-0675">Receptor</keyword>
<feature type="domain" description="TonB-dependent receptor-like beta-barrel" evidence="17">
    <location>
        <begin position="293"/>
        <end position="701"/>
    </location>
</feature>
<reference evidence="19 20" key="1">
    <citation type="submission" date="2014-03" db="EMBL/GenBank/DDBJ databases">
        <title>Genome sequence of Sphingobium yanoikuyae B1.</title>
        <authorList>
            <person name="Gan H.M."/>
            <person name="Gan H.Y."/>
            <person name="Savka M.A."/>
        </authorList>
    </citation>
    <scope>NUCLEOTIDE SEQUENCE [LARGE SCALE GENOMIC DNA]</scope>
    <source>
        <strain evidence="19 20">B1</strain>
    </source>
</reference>
<dbReference type="InterPro" id="IPR037066">
    <property type="entry name" value="Plug_dom_sf"/>
</dbReference>
<evidence type="ECO:0000256" key="3">
    <source>
        <dbReference type="ARBA" id="ARBA00022448"/>
    </source>
</evidence>
<evidence type="ECO:0000259" key="17">
    <source>
        <dbReference type="Pfam" id="PF00593"/>
    </source>
</evidence>
<dbReference type="Pfam" id="PF07715">
    <property type="entry name" value="Plug"/>
    <property type="match status" value="1"/>
</dbReference>
<dbReference type="Gene3D" id="2.40.170.20">
    <property type="entry name" value="TonB-dependent receptor, beta-barrel domain"/>
    <property type="match status" value="1"/>
</dbReference>
<evidence type="ECO:0000256" key="10">
    <source>
        <dbReference type="ARBA" id="ARBA00023077"/>
    </source>
</evidence>
<keyword evidence="10 15" id="KW-0798">TonB box</keyword>
<dbReference type="InterPro" id="IPR010105">
    <property type="entry name" value="TonB_sidphr_rcpt"/>
</dbReference>
<dbReference type="PANTHER" id="PTHR32552">
    <property type="entry name" value="FERRICHROME IRON RECEPTOR-RELATED"/>
    <property type="match status" value="1"/>
</dbReference>
<accession>A0A084EF90</accession>
<dbReference type="AlphaFoldDB" id="A0A084EF90"/>
<evidence type="ECO:0000256" key="6">
    <source>
        <dbReference type="ARBA" id="ARBA00022692"/>
    </source>
</evidence>
<keyword evidence="6 14" id="KW-0812">Transmembrane</keyword>
<evidence type="ECO:0000256" key="8">
    <source>
        <dbReference type="ARBA" id="ARBA00023004"/>
    </source>
</evidence>
<feature type="signal peptide" evidence="16">
    <location>
        <begin position="1"/>
        <end position="37"/>
    </location>
</feature>
<evidence type="ECO:0000256" key="15">
    <source>
        <dbReference type="RuleBase" id="RU003357"/>
    </source>
</evidence>
<keyword evidence="11 14" id="KW-0472">Membrane</keyword>
<dbReference type="InterPro" id="IPR000531">
    <property type="entry name" value="Beta-barrel_TonB"/>
</dbReference>
<keyword evidence="4 14" id="KW-1134">Transmembrane beta strand</keyword>
<comment type="caution">
    <text evidence="19">The sequence shown here is derived from an EMBL/GenBank/DDBJ whole genome shotgun (WGS) entry which is preliminary data.</text>
</comment>
<sequence>MTFFTRPSKRGACQRARLLCAASALAGIAFGSPPAMAQSPIPADLSANDEQRGRRDEIIVIGQGERESPSVYTVPVVAAATRLPLTLRETPQAVTVMTRQNLDDQQLNSVQNALEATAGVSSRTLDSERVTFYARGFAIDSFQYDGIPTAFVNGASFLDTAFFERFEVVRGATGLLTGTGNPSASINLVRKRPGRQFAASATLSAGSWDNYRGMADISAPLSRDGHLRARLVGVLQDREGHVDRYSQTKRSVYGIIEADLGPQTLVSIGYDHQAIRPEGTTWSGMPLWFSDGTPTRWPRSKSMTADWSRWDNTLDSAFLTLEHQFAGGWVARAAVMHQRSSSDARLFSGLGYPDRVTGEGLQPFALANYTRSRQNSIDATLSGPVSLLGRKHDLVFGIMANRRVANEFSSGFVLPSTPFGSIFDWTGAYPEPDFDAAPSSRTRTVTRQGAFYGAAKLDIVDQLKVIVGARVTFYDLEQKTALTSFEFSKSGRITPYAGAVLDLDSHHSAYVSYTEIFNPQTNRDRDGRMLAPTSGRNVEFGVKGTYFDGRVNASIAVFKSWLDNVGQIDPGRLLPDGTQAYFAANGTTSRGVEIDLQGEILPGWNTYAGFAHFVAESVGGGRLNAELPRTSGRIFSTYRLPGPLRALTVGGGVNWRSASFEPAASPLGPVQARQAPYALVSLMARYDLSARADLSLKVNNLTDRRYTVVNGFFNQVLFGEPRNAMLALTLRY</sequence>
<dbReference type="PATRIC" id="fig|13690.10.peg.4171"/>
<dbReference type="Proteomes" id="UP000028534">
    <property type="component" value="Unassembled WGS sequence"/>
</dbReference>
<evidence type="ECO:0000256" key="11">
    <source>
        <dbReference type="ARBA" id="ARBA00023136"/>
    </source>
</evidence>
<dbReference type="GO" id="GO:0015891">
    <property type="term" value="P:siderophore transport"/>
    <property type="evidence" value="ECO:0007669"/>
    <property type="project" value="InterPro"/>
</dbReference>
<dbReference type="InterPro" id="IPR012910">
    <property type="entry name" value="Plug_dom"/>
</dbReference>
<dbReference type="FunFam" id="2.170.130.10:FF:000010">
    <property type="entry name" value="Ferripyoverdine receptor"/>
    <property type="match status" value="1"/>
</dbReference>
<feature type="chain" id="PRO_5001774263" evidence="16">
    <location>
        <begin position="38"/>
        <end position="732"/>
    </location>
</feature>
<dbReference type="EMBL" id="JGVR01000030">
    <property type="protein sequence ID" value="KEZ16632.1"/>
    <property type="molecule type" value="Genomic_DNA"/>
</dbReference>
<evidence type="ECO:0000256" key="16">
    <source>
        <dbReference type="SAM" id="SignalP"/>
    </source>
</evidence>
<keyword evidence="13 14" id="KW-0998">Cell outer membrane</keyword>
<gene>
    <name evidence="19" type="ORF">CP98_04060</name>
</gene>